<feature type="transmembrane region" description="Helical" evidence="1">
    <location>
        <begin position="12"/>
        <end position="34"/>
    </location>
</feature>
<reference evidence="2 3" key="1">
    <citation type="submission" date="2020-07" db="EMBL/GenBank/DDBJ databases">
        <title>Vallitalea guaymasensis genome.</title>
        <authorList>
            <person name="Postec A."/>
        </authorList>
    </citation>
    <scope>NUCLEOTIDE SEQUENCE [LARGE SCALE GENOMIC DNA]</scope>
    <source>
        <strain evidence="2 3">Ra1766G1</strain>
    </source>
</reference>
<sequence length="162" mass="18698">MKIINEKGKLFGLINIIDLITIFLIIALVLGALYKFKGNDISVLGSNKTKEMEYVVRLIPNYEYFFEQYNVEDKLVQDKRVLDATITDIKIEDYYKAVEDENGVVSIQKHPLYKQAFITIKATVSDKDPIFKLGEQEIRVGCSNFVRTKLCEMPGFIYEVKK</sequence>
<gene>
    <name evidence="2" type="ORF">HYG85_14955</name>
</gene>
<accession>A0A8J8SCX7</accession>
<keyword evidence="1" id="KW-1133">Transmembrane helix</keyword>
<protein>
    <submittedName>
        <fullName evidence="2">DUF4330 domain-containing protein</fullName>
    </submittedName>
</protein>
<dbReference type="InterPro" id="IPR025480">
    <property type="entry name" value="DUF4330"/>
</dbReference>
<organism evidence="2 3">
    <name type="scientific">Vallitalea guaymasensis</name>
    <dbReference type="NCBI Taxonomy" id="1185412"/>
    <lineage>
        <taxon>Bacteria</taxon>
        <taxon>Bacillati</taxon>
        <taxon>Bacillota</taxon>
        <taxon>Clostridia</taxon>
        <taxon>Lachnospirales</taxon>
        <taxon>Vallitaleaceae</taxon>
        <taxon>Vallitalea</taxon>
    </lineage>
</organism>
<proteinExistence type="predicted"/>
<keyword evidence="1" id="KW-0812">Transmembrane</keyword>
<keyword evidence="3" id="KW-1185">Reference proteome</keyword>
<name>A0A8J8SCX7_9FIRM</name>
<evidence type="ECO:0000313" key="2">
    <source>
        <dbReference type="EMBL" id="QUH30144.1"/>
    </source>
</evidence>
<dbReference type="EMBL" id="CP058561">
    <property type="protein sequence ID" value="QUH30144.1"/>
    <property type="molecule type" value="Genomic_DNA"/>
</dbReference>
<dbReference type="AlphaFoldDB" id="A0A8J8SCX7"/>
<dbReference type="Proteomes" id="UP000677305">
    <property type="component" value="Chromosome"/>
</dbReference>
<dbReference type="KEGG" id="vgu:HYG85_14955"/>
<dbReference type="RefSeq" id="WP_212690356.1">
    <property type="nucleotide sequence ID" value="NZ_CP058561.1"/>
</dbReference>
<dbReference type="Pfam" id="PF14221">
    <property type="entry name" value="DUF4330"/>
    <property type="match status" value="1"/>
</dbReference>
<evidence type="ECO:0000256" key="1">
    <source>
        <dbReference type="SAM" id="Phobius"/>
    </source>
</evidence>
<evidence type="ECO:0000313" key="3">
    <source>
        <dbReference type="Proteomes" id="UP000677305"/>
    </source>
</evidence>
<keyword evidence="1" id="KW-0472">Membrane</keyword>